<reference evidence="2" key="1">
    <citation type="journal article" date="2020" name="J Insects Food Feed">
        <title>The yellow mealworm (Tenebrio molitor) genome: a resource for the emerging insects as food and feed industry.</title>
        <authorList>
            <person name="Eriksson T."/>
            <person name="Andere A."/>
            <person name="Kelstrup H."/>
            <person name="Emery V."/>
            <person name="Picard C."/>
        </authorList>
    </citation>
    <scope>NUCLEOTIDE SEQUENCE</scope>
    <source>
        <strain evidence="2">Stoneville</strain>
        <tissue evidence="2">Whole head</tissue>
    </source>
</reference>
<name>A0A8J6HJP4_TENMO</name>
<evidence type="ECO:0000313" key="2">
    <source>
        <dbReference type="EMBL" id="KAH0815567.1"/>
    </source>
</evidence>
<protein>
    <submittedName>
        <fullName evidence="2">Uncharacterized protein</fullName>
    </submittedName>
</protein>
<evidence type="ECO:0000256" key="1">
    <source>
        <dbReference type="SAM" id="MobiDB-lite"/>
    </source>
</evidence>
<sequence length="86" mass="8847">MDLVDGVDAVVAGGGDGFSLDCILEVTFSGGSALSAARRASSSGHARSALNTERRIPRGKSPSSNPSCRSDPRRSEEGIAWGTPDL</sequence>
<evidence type="ECO:0000313" key="3">
    <source>
        <dbReference type="Proteomes" id="UP000719412"/>
    </source>
</evidence>
<organism evidence="2 3">
    <name type="scientific">Tenebrio molitor</name>
    <name type="common">Yellow mealworm beetle</name>
    <dbReference type="NCBI Taxonomy" id="7067"/>
    <lineage>
        <taxon>Eukaryota</taxon>
        <taxon>Metazoa</taxon>
        <taxon>Ecdysozoa</taxon>
        <taxon>Arthropoda</taxon>
        <taxon>Hexapoda</taxon>
        <taxon>Insecta</taxon>
        <taxon>Pterygota</taxon>
        <taxon>Neoptera</taxon>
        <taxon>Endopterygota</taxon>
        <taxon>Coleoptera</taxon>
        <taxon>Polyphaga</taxon>
        <taxon>Cucujiformia</taxon>
        <taxon>Tenebrionidae</taxon>
        <taxon>Tenebrio</taxon>
    </lineage>
</organism>
<gene>
    <name evidence="2" type="ORF">GEV33_007224</name>
</gene>
<feature type="compositionally biased region" description="Low complexity" evidence="1">
    <location>
        <begin position="38"/>
        <end position="49"/>
    </location>
</feature>
<comment type="caution">
    <text evidence="2">The sequence shown here is derived from an EMBL/GenBank/DDBJ whole genome shotgun (WGS) entry which is preliminary data.</text>
</comment>
<feature type="region of interest" description="Disordered" evidence="1">
    <location>
        <begin position="38"/>
        <end position="86"/>
    </location>
</feature>
<dbReference type="Proteomes" id="UP000719412">
    <property type="component" value="Unassembled WGS sequence"/>
</dbReference>
<keyword evidence="3" id="KW-1185">Reference proteome</keyword>
<reference evidence="2" key="2">
    <citation type="submission" date="2021-08" db="EMBL/GenBank/DDBJ databases">
        <authorList>
            <person name="Eriksson T."/>
        </authorList>
    </citation>
    <scope>NUCLEOTIDE SEQUENCE</scope>
    <source>
        <strain evidence="2">Stoneville</strain>
        <tissue evidence="2">Whole head</tissue>
    </source>
</reference>
<dbReference type="AlphaFoldDB" id="A0A8J6HJP4"/>
<accession>A0A8J6HJP4</accession>
<proteinExistence type="predicted"/>
<dbReference type="EMBL" id="JABDTM020022928">
    <property type="protein sequence ID" value="KAH0815567.1"/>
    <property type="molecule type" value="Genomic_DNA"/>
</dbReference>